<accession>A0A7W6PQD2</accession>
<dbReference type="PROSITE" id="PS50112">
    <property type="entry name" value="PAS"/>
    <property type="match status" value="1"/>
</dbReference>
<dbReference type="EC" id="2.7.13.3" evidence="2"/>
<evidence type="ECO:0000256" key="7">
    <source>
        <dbReference type="ARBA" id="ARBA00022840"/>
    </source>
</evidence>
<dbReference type="SMART" id="SM00387">
    <property type="entry name" value="HATPase_c"/>
    <property type="match status" value="1"/>
</dbReference>
<dbReference type="SMART" id="SM00091">
    <property type="entry name" value="PAS"/>
    <property type="match status" value="5"/>
</dbReference>
<dbReference type="CDD" id="cd16922">
    <property type="entry name" value="HATPase_EvgS-ArcB-TorS-like"/>
    <property type="match status" value="1"/>
</dbReference>
<dbReference type="PROSITE" id="PS50109">
    <property type="entry name" value="HIS_KIN"/>
    <property type="match status" value="1"/>
</dbReference>
<dbReference type="Gene3D" id="3.40.50.2300">
    <property type="match status" value="2"/>
</dbReference>
<keyword evidence="8" id="KW-0902">Two-component regulatory system</keyword>
<evidence type="ECO:0000259" key="15">
    <source>
        <dbReference type="PROSITE" id="PS50112"/>
    </source>
</evidence>
<dbReference type="InterPro" id="IPR003594">
    <property type="entry name" value="HATPase_dom"/>
</dbReference>
<protein>
    <recommendedName>
        <fullName evidence="10">Sensory/regulatory protein RpfC</fullName>
        <ecNumber evidence="2">2.7.13.3</ecNumber>
    </recommendedName>
</protein>
<dbReference type="InterPro" id="IPR005467">
    <property type="entry name" value="His_kinase_dom"/>
</dbReference>
<dbReference type="CDD" id="cd00130">
    <property type="entry name" value="PAS"/>
    <property type="match status" value="1"/>
</dbReference>
<feature type="region of interest" description="Disordered" evidence="12">
    <location>
        <begin position="1045"/>
        <end position="1065"/>
    </location>
</feature>
<comment type="subunit">
    <text evidence="9">At low DSF concentrations, interacts with RpfF.</text>
</comment>
<sequence length="1215" mass="134957">MENDSALLEKACRRIGDLTTPAFIKDSSLRYVAVNAAYASFCGIPLPLFKGRRAEDIRGLTETAELEDKQRRALVFGTEEVATEREDCGRPLYDIQIERFLSHDDSAFLFVLYLPHAEPEQPLVPDGCAPSDGLTDLAVLGPSLDLLDAGIAIYDQNETLVFFNEHMRVHFEALNTPLSIGRRLCDIVADAFRAGEAANDYGTEASLMGGEAVETRLEVLRRPEWHAVEPMPDGRWLRSVNKRLNNGWMVMLRQDVTDQKVQEMRLAREVEEGQIFRAAFEDLPVAVFLRDSRHRILYVNRIYEEMLGGDRQRFIGKTEQEMFPDSADRYREENERLLQNGGSIEKDEDVIFQDGHVMAAITRLGRISSPSGEPYIVGSITDVSLARDAQRRAEAMHEQLKAILEALPVGLAILDSTMRLEYVNQTLNEFWRADGDEYRNWTGEQYEDFLRFNFARGMYDHENVDLDTLIRQRIEMLCRPGPIPQFELSNPSGRRILVDRMHVGGDKILFTCVDITAIRRREQEALEAREALDSHAEMMRDATGAMSQGILIMHGEDIAFCNDAVHRLLDLPEEDLQVGKQWRPLYQRLIERGNIPDADKVVHRLLEWAQGPVGGASAKVSMCIGGDRYIDLEMKKSGEQQYLAVYTDVTEIRHRERELQRLLARAEAADKAKSEFLANMSHEIRTPMNGVLGMAELLSKSNLDTKQKTFTEIIVKSGKALMTIINDILDFSKIDAGQMTLRKVPFDVVDAVEDVATLLSSSAAEKDIELIVKASGGGTRVLGDAGRFRQIVTNLLGNAIKFTEQGHVLVDVHAERSEDDRVSLHLKIEDTGIGIPNEELDRIFEKFSQVDGSSTRRHEGTGLGLSITAGLVEIFGGTIRVESKIGQGSIFSAVLPFDAAPGSGVSLTTPASVQNAKILVIDDNPINRQILSEQLASWGFDGVAAASGEEGLAVLKAADQFGVRVDALILDYQMPDMNGLAVAAAIRKDARLADLPIIFLTSMDTAHAEVGNEGLNVQAHLMKPARGQLLHSTLVDVVRNGRRDRDASEAAKQVSTRPVKPVASAAREAPMLRGGVVRPPPGGLEVLVAEDNEVNQIVFTQILQSMGVRFRMEENGEQAVAAWMQERPRLILMDVSMPLMNGHQATRRIREIERSEGGHTPIIGVTAHALESDRDLCLAAGMDDYLSKPISPEILIAKISEWYSPDAEADGAFQV</sequence>
<dbReference type="Pfam" id="PF02518">
    <property type="entry name" value="HATPase_c"/>
    <property type="match status" value="1"/>
</dbReference>
<dbReference type="NCBIfam" id="TIGR00229">
    <property type="entry name" value="sensory_box"/>
    <property type="match status" value="1"/>
</dbReference>
<evidence type="ECO:0000259" key="13">
    <source>
        <dbReference type="PROSITE" id="PS50109"/>
    </source>
</evidence>
<dbReference type="FunFam" id="1.10.287.130:FF:000002">
    <property type="entry name" value="Two-component osmosensing histidine kinase"/>
    <property type="match status" value="1"/>
</dbReference>
<evidence type="ECO:0000256" key="11">
    <source>
        <dbReference type="PROSITE-ProRule" id="PRU00169"/>
    </source>
</evidence>
<evidence type="ECO:0000256" key="3">
    <source>
        <dbReference type="ARBA" id="ARBA00022553"/>
    </source>
</evidence>
<dbReference type="InterPro" id="IPR004358">
    <property type="entry name" value="Sig_transdc_His_kin-like_C"/>
</dbReference>
<dbReference type="InterPro" id="IPR000014">
    <property type="entry name" value="PAS"/>
</dbReference>
<dbReference type="SMART" id="SM00448">
    <property type="entry name" value="REC"/>
    <property type="match status" value="2"/>
</dbReference>
<dbReference type="SUPFAM" id="SSF47384">
    <property type="entry name" value="Homodimeric domain of signal transducing histidine kinase"/>
    <property type="match status" value="1"/>
</dbReference>
<feature type="domain" description="PAS" evidence="15">
    <location>
        <begin position="272"/>
        <end position="341"/>
    </location>
</feature>
<evidence type="ECO:0000256" key="2">
    <source>
        <dbReference type="ARBA" id="ARBA00012438"/>
    </source>
</evidence>
<evidence type="ECO:0000256" key="12">
    <source>
        <dbReference type="SAM" id="MobiDB-lite"/>
    </source>
</evidence>
<dbReference type="CDD" id="cd00082">
    <property type="entry name" value="HisKA"/>
    <property type="match status" value="1"/>
</dbReference>
<dbReference type="Pfam" id="PF00512">
    <property type="entry name" value="HisKA"/>
    <property type="match status" value="1"/>
</dbReference>
<dbReference type="InterPro" id="IPR036097">
    <property type="entry name" value="HisK_dim/P_sf"/>
</dbReference>
<feature type="modified residue" description="4-aspartylphosphate" evidence="11">
    <location>
        <position position="971"/>
    </location>
</feature>
<dbReference type="CDD" id="cd17546">
    <property type="entry name" value="REC_hyHK_CKI1_RcsC-like"/>
    <property type="match status" value="1"/>
</dbReference>
<keyword evidence="4" id="KW-0808">Transferase</keyword>
<evidence type="ECO:0000259" key="14">
    <source>
        <dbReference type="PROSITE" id="PS50110"/>
    </source>
</evidence>
<dbReference type="PANTHER" id="PTHR45339:SF5">
    <property type="entry name" value="HISTIDINE KINASE"/>
    <property type="match status" value="1"/>
</dbReference>
<feature type="domain" description="Histidine kinase" evidence="13">
    <location>
        <begin position="679"/>
        <end position="899"/>
    </location>
</feature>
<evidence type="ECO:0000256" key="9">
    <source>
        <dbReference type="ARBA" id="ARBA00064003"/>
    </source>
</evidence>
<evidence type="ECO:0000256" key="5">
    <source>
        <dbReference type="ARBA" id="ARBA00022741"/>
    </source>
</evidence>
<dbReference type="GO" id="GO:0000155">
    <property type="term" value="F:phosphorelay sensor kinase activity"/>
    <property type="evidence" value="ECO:0007669"/>
    <property type="project" value="InterPro"/>
</dbReference>
<dbReference type="GO" id="GO:0005524">
    <property type="term" value="F:ATP binding"/>
    <property type="evidence" value="ECO:0007669"/>
    <property type="project" value="UniProtKB-KW"/>
</dbReference>
<dbReference type="Gene3D" id="3.30.565.10">
    <property type="entry name" value="Histidine kinase-like ATPase, C-terminal domain"/>
    <property type="match status" value="1"/>
</dbReference>
<keyword evidence="7" id="KW-0067">ATP-binding</keyword>
<reference evidence="16 17" key="1">
    <citation type="submission" date="2020-08" db="EMBL/GenBank/DDBJ databases">
        <title>Genomic Encyclopedia of Type Strains, Phase IV (KMG-IV): sequencing the most valuable type-strain genomes for metagenomic binning, comparative biology and taxonomic classification.</title>
        <authorList>
            <person name="Goeker M."/>
        </authorList>
    </citation>
    <scope>NUCLEOTIDE SEQUENCE [LARGE SCALE GENOMIC DNA]</scope>
    <source>
        <strain evidence="16 17">DSM 29514</strain>
    </source>
</reference>
<dbReference type="PANTHER" id="PTHR45339">
    <property type="entry name" value="HYBRID SIGNAL TRANSDUCTION HISTIDINE KINASE J"/>
    <property type="match status" value="1"/>
</dbReference>
<evidence type="ECO:0000313" key="16">
    <source>
        <dbReference type="EMBL" id="MBB4141555.1"/>
    </source>
</evidence>
<evidence type="ECO:0000256" key="8">
    <source>
        <dbReference type="ARBA" id="ARBA00023012"/>
    </source>
</evidence>
<dbReference type="InterPro" id="IPR013767">
    <property type="entry name" value="PAS_fold"/>
</dbReference>
<comment type="caution">
    <text evidence="16">The sequence shown here is derived from an EMBL/GenBank/DDBJ whole genome shotgun (WGS) entry which is preliminary data.</text>
</comment>
<dbReference type="FunFam" id="3.30.565.10:FF:000010">
    <property type="entry name" value="Sensor histidine kinase RcsC"/>
    <property type="match status" value="1"/>
</dbReference>
<evidence type="ECO:0000256" key="6">
    <source>
        <dbReference type="ARBA" id="ARBA00022777"/>
    </source>
</evidence>
<dbReference type="GO" id="GO:0006355">
    <property type="term" value="P:regulation of DNA-templated transcription"/>
    <property type="evidence" value="ECO:0007669"/>
    <property type="project" value="InterPro"/>
</dbReference>
<dbReference type="InterPro" id="IPR035965">
    <property type="entry name" value="PAS-like_dom_sf"/>
</dbReference>
<dbReference type="SUPFAM" id="SSF55874">
    <property type="entry name" value="ATPase domain of HSP90 chaperone/DNA topoisomerase II/histidine kinase"/>
    <property type="match status" value="1"/>
</dbReference>
<dbReference type="SUPFAM" id="SSF52172">
    <property type="entry name" value="CheY-like"/>
    <property type="match status" value="2"/>
</dbReference>
<dbReference type="PROSITE" id="PS50110">
    <property type="entry name" value="RESPONSE_REGULATORY"/>
    <property type="match status" value="2"/>
</dbReference>
<dbReference type="Pfam" id="PF00989">
    <property type="entry name" value="PAS"/>
    <property type="match status" value="1"/>
</dbReference>
<dbReference type="Proteomes" id="UP000519897">
    <property type="component" value="Unassembled WGS sequence"/>
</dbReference>
<dbReference type="InterPro" id="IPR011006">
    <property type="entry name" value="CheY-like_superfamily"/>
</dbReference>
<feature type="domain" description="Response regulatory" evidence="14">
    <location>
        <begin position="917"/>
        <end position="1038"/>
    </location>
</feature>
<dbReference type="Gene3D" id="3.30.450.20">
    <property type="entry name" value="PAS domain"/>
    <property type="match status" value="3"/>
</dbReference>
<dbReference type="SUPFAM" id="SSF55785">
    <property type="entry name" value="PYP-like sensor domain (PAS domain)"/>
    <property type="match status" value="1"/>
</dbReference>
<proteinExistence type="predicted"/>
<organism evidence="16 17">
    <name type="scientific">Rhizobium rhizoryzae</name>
    <dbReference type="NCBI Taxonomy" id="451876"/>
    <lineage>
        <taxon>Bacteria</taxon>
        <taxon>Pseudomonadati</taxon>
        <taxon>Pseudomonadota</taxon>
        <taxon>Alphaproteobacteria</taxon>
        <taxon>Hyphomicrobiales</taxon>
        <taxon>Rhizobiaceae</taxon>
        <taxon>Rhizobium/Agrobacterium group</taxon>
        <taxon>Rhizobium</taxon>
    </lineage>
</organism>
<dbReference type="PRINTS" id="PR00344">
    <property type="entry name" value="BCTRLSENSOR"/>
</dbReference>
<keyword evidence="17" id="KW-1185">Reference proteome</keyword>
<name>A0A7W6PQD2_9HYPH</name>
<evidence type="ECO:0000256" key="1">
    <source>
        <dbReference type="ARBA" id="ARBA00000085"/>
    </source>
</evidence>
<dbReference type="RefSeq" id="WP_165135061.1">
    <property type="nucleotide sequence ID" value="NZ_CP049250.1"/>
</dbReference>
<keyword evidence="5" id="KW-0547">Nucleotide-binding</keyword>
<comment type="catalytic activity">
    <reaction evidence="1">
        <text>ATP + protein L-histidine = ADP + protein N-phospho-L-histidine.</text>
        <dbReference type="EC" id="2.7.13.3"/>
    </reaction>
</comment>
<dbReference type="Pfam" id="PF12860">
    <property type="entry name" value="PAS_7"/>
    <property type="match status" value="3"/>
</dbReference>
<dbReference type="EMBL" id="JACIEC010000001">
    <property type="protein sequence ID" value="MBB4141555.1"/>
    <property type="molecule type" value="Genomic_DNA"/>
</dbReference>
<keyword evidence="3 11" id="KW-0597">Phosphoprotein</keyword>
<dbReference type="AlphaFoldDB" id="A0A7W6PQD2"/>
<evidence type="ECO:0000256" key="4">
    <source>
        <dbReference type="ARBA" id="ARBA00022679"/>
    </source>
</evidence>
<dbReference type="InterPro" id="IPR036890">
    <property type="entry name" value="HATPase_C_sf"/>
</dbReference>
<evidence type="ECO:0000313" key="17">
    <source>
        <dbReference type="Proteomes" id="UP000519897"/>
    </source>
</evidence>
<feature type="modified residue" description="4-aspartylphosphate" evidence="11">
    <location>
        <position position="1134"/>
    </location>
</feature>
<feature type="domain" description="Response regulatory" evidence="14">
    <location>
        <begin position="1085"/>
        <end position="1203"/>
    </location>
</feature>
<dbReference type="Gene3D" id="1.10.287.130">
    <property type="match status" value="1"/>
</dbReference>
<keyword evidence="6" id="KW-0418">Kinase</keyword>
<dbReference type="SMART" id="SM00388">
    <property type="entry name" value="HisKA"/>
    <property type="match status" value="1"/>
</dbReference>
<gene>
    <name evidence="16" type="ORF">GGQ72_000054</name>
</gene>
<evidence type="ECO:0000256" key="10">
    <source>
        <dbReference type="ARBA" id="ARBA00068150"/>
    </source>
</evidence>
<dbReference type="CDD" id="cd00156">
    <property type="entry name" value="REC"/>
    <property type="match status" value="1"/>
</dbReference>
<dbReference type="InterPro" id="IPR001789">
    <property type="entry name" value="Sig_transdc_resp-reg_receiver"/>
</dbReference>
<dbReference type="InterPro" id="IPR003661">
    <property type="entry name" value="HisK_dim/P_dom"/>
</dbReference>
<dbReference type="Pfam" id="PF00072">
    <property type="entry name" value="Response_reg"/>
    <property type="match status" value="2"/>
</dbReference>